<proteinExistence type="predicted"/>
<dbReference type="EMBL" id="LEPB01000004">
    <property type="protein sequence ID" value="RCA11493.1"/>
    <property type="molecule type" value="Genomic_DNA"/>
</dbReference>
<organism evidence="1 2">
    <name type="scientific">Enterococcus durans</name>
    <dbReference type="NCBI Taxonomy" id="53345"/>
    <lineage>
        <taxon>Bacteria</taxon>
        <taxon>Bacillati</taxon>
        <taxon>Bacillota</taxon>
        <taxon>Bacilli</taxon>
        <taxon>Lactobacillales</taxon>
        <taxon>Enterococcaceae</taxon>
        <taxon>Enterococcus</taxon>
    </lineage>
</organism>
<evidence type="ECO:0000313" key="2">
    <source>
        <dbReference type="Proteomes" id="UP000252797"/>
    </source>
</evidence>
<evidence type="ECO:0008006" key="3">
    <source>
        <dbReference type="Google" id="ProtNLM"/>
    </source>
</evidence>
<reference evidence="1 2" key="1">
    <citation type="submission" date="2015-06" db="EMBL/GenBank/DDBJ databases">
        <title>The Genome Sequence of Enterococcus durans 4EA1.</title>
        <authorList>
            <consortium name="The Broad Institute Genomics Platform"/>
            <consortium name="The Broad Institute Genome Sequencing Center for Infectious Disease"/>
            <person name="Earl A.M."/>
            <person name="Van Tyne D."/>
            <person name="Lebreton F."/>
            <person name="Saavedra J.T."/>
            <person name="Gilmore M.S."/>
            <person name="Manson Mcguire A."/>
            <person name="Clock S."/>
            <person name="Crupain M."/>
            <person name="Rangan U."/>
            <person name="Young S."/>
            <person name="Abouelleil A."/>
            <person name="Cao P."/>
            <person name="Chapman S.B."/>
            <person name="Griggs A."/>
            <person name="Priest M."/>
            <person name="Shea T."/>
            <person name="Wortman J."/>
            <person name="Nusbaum C."/>
            <person name="Birren B."/>
        </authorList>
    </citation>
    <scope>NUCLEOTIDE SEQUENCE [LARGE SCALE GENOMIC DNA]</scope>
    <source>
        <strain evidence="1 2">4EA1</strain>
    </source>
</reference>
<gene>
    <name evidence="1" type="ORF">EA71_02252</name>
</gene>
<protein>
    <recommendedName>
        <fullName evidence="3">SRPBCC family protein</fullName>
    </recommendedName>
</protein>
<comment type="caution">
    <text evidence="1">The sequence shown here is derived from an EMBL/GenBank/DDBJ whole genome shotgun (WGS) entry which is preliminary data.</text>
</comment>
<evidence type="ECO:0000313" key="1">
    <source>
        <dbReference type="EMBL" id="RCA11493.1"/>
    </source>
</evidence>
<sequence length="137" mass="15686">MNKPLFKNIVMILQNKEKALAFLENPNNILKWDSDIAWIEEQQNGLKISRSHQSLNDNEVMTVERNGDQVIYYSKGNHLNYQVVFELIEENGHLEIAETLLFPEKANSSLPIKLLKPVAKHAFATKLDDLATALEQL</sequence>
<dbReference type="AlphaFoldDB" id="A0A367CIK4"/>
<name>A0A367CIK4_9ENTE</name>
<accession>A0A367CIK4</accession>
<dbReference type="Proteomes" id="UP000252797">
    <property type="component" value="Unassembled WGS sequence"/>
</dbReference>
<dbReference type="RefSeq" id="WP_113846138.1">
    <property type="nucleotide sequence ID" value="NZ_LEPB01000004.1"/>
</dbReference>